<gene>
    <name evidence="1" type="ORF">ACFS5N_12220</name>
</gene>
<sequence length="131" mass="15179">MGRQNEERLDYKIFTRVGKTKFDEMTSLLNNSNRRTMSALLRDVLEHEKIVINTRDTTLDKAMEELSGIRKELLAIGVNINQVTRRFHQAGTLDEQLALSQNVLKEFSLTSAKIETLFKLIDQLSEKWLPE</sequence>
<reference evidence="2" key="1">
    <citation type="journal article" date="2019" name="Int. J. Syst. Evol. Microbiol.">
        <title>The Global Catalogue of Microorganisms (GCM) 10K type strain sequencing project: providing services to taxonomists for standard genome sequencing and annotation.</title>
        <authorList>
            <consortium name="The Broad Institute Genomics Platform"/>
            <consortium name="The Broad Institute Genome Sequencing Center for Infectious Disease"/>
            <person name="Wu L."/>
            <person name="Ma J."/>
        </authorList>
    </citation>
    <scope>NUCLEOTIDE SEQUENCE [LARGE SCALE GENOMIC DNA]</scope>
    <source>
        <strain evidence="2">KCTC 22437</strain>
    </source>
</reference>
<dbReference type="RefSeq" id="WP_377185773.1">
    <property type="nucleotide sequence ID" value="NZ_JBHUPD010000002.1"/>
</dbReference>
<evidence type="ECO:0008006" key="3">
    <source>
        <dbReference type="Google" id="ProtNLM"/>
    </source>
</evidence>
<dbReference type="Proteomes" id="UP001597557">
    <property type="component" value="Unassembled WGS sequence"/>
</dbReference>
<accession>A0ABW5YEJ3</accession>
<comment type="caution">
    <text evidence="1">The sequence shown here is derived from an EMBL/GenBank/DDBJ whole genome shotgun (WGS) entry which is preliminary data.</text>
</comment>
<name>A0ABW5YEJ3_9SPHI</name>
<keyword evidence="2" id="KW-1185">Reference proteome</keyword>
<evidence type="ECO:0000313" key="2">
    <source>
        <dbReference type="Proteomes" id="UP001597557"/>
    </source>
</evidence>
<evidence type="ECO:0000313" key="1">
    <source>
        <dbReference type="EMBL" id="MFD2873241.1"/>
    </source>
</evidence>
<dbReference type="EMBL" id="JBHUPD010000002">
    <property type="protein sequence ID" value="MFD2873241.1"/>
    <property type="molecule type" value="Genomic_DNA"/>
</dbReference>
<proteinExistence type="predicted"/>
<organism evidence="1 2">
    <name type="scientific">Mucilaginibacter ximonensis</name>
    <dbReference type="NCBI Taxonomy" id="538021"/>
    <lineage>
        <taxon>Bacteria</taxon>
        <taxon>Pseudomonadati</taxon>
        <taxon>Bacteroidota</taxon>
        <taxon>Sphingobacteriia</taxon>
        <taxon>Sphingobacteriales</taxon>
        <taxon>Sphingobacteriaceae</taxon>
        <taxon>Mucilaginibacter</taxon>
    </lineage>
</organism>
<protein>
    <recommendedName>
        <fullName evidence="3">Mobilization protein MobC</fullName>
    </recommendedName>
</protein>